<evidence type="ECO:0000313" key="2">
    <source>
        <dbReference type="EMBL" id="RDK47656.1"/>
    </source>
</evidence>
<dbReference type="Proteomes" id="UP000254937">
    <property type="component" value="Unassembled WGS sequence"/>
</dbReference>
<dbReference type="EMBL" id="KZ851844">
    <property type="protein sequence ID" value="RDK47656.1"/>
    <property type="molecule type" value="Genomic_DNA"/>
</dbReference>
<organism evidence="2 3">
    <name type="scientific">Aspergillus phoenicis ATCC 13157</name>
    <dbReference type="NCBI Taxonomy" id="1353007"/>
    <lineage>
        <taxon>Eukaryota</taxon>
        <taxon>Fungi</taxon>
        <taxon>Dikarya</taxon>
        <taxon>Ascomycota</taxon>
        <taxon>Pezizomycotina</taxon>
        <taxon>Eurotiomycetes</taxon>
        <taxon>Eurotiomycetidae</taxon>
        <taxon>Eurotiales</taxon>
        <taxon>Aspergillaceae</taxon>
        <taxon>Aspergillus</taxon>
    </lineage>
</organism>
<keyword evidence="1" id="KW-0812">Transmembrane</keyword>
<name>A0A370PZQ0_ASPPH</name>
<feature type="transmembrane region" description="Helical" evidence="1">
    <location>
        <begin position="20"/>
        <end position="38"/>
    </location>
</feature>
<keyword evidence="1" id="KW-1133">Transmembrane helix</keyword>
<gene>
    <name evidence="2" type="ORF">M752DRAFT_322665</name>
</gene>
<keyword evidence="3" id="KW-1185">Reference proteome</keyword>
<keyword evidence="1" id="KW-0472">Membrane</keyword>
<protein>
    <submittedName>
        <fullName evidence="2">Uncharacterized protein</fullName>
    </submittedName>
</protein>
<evidence type="ECO:0000313" key="3">
    <source>
        <dbReference type="Proteomes" id="UP000254937"/>
    </source>
</evidence>
<proteinExistence type="predicted"/>
<dbReference type="AlphaFoldDB" id="A0A370PZQ0"/>
<feature type="transmembrane region" description="Helical" evidence="1">
    <location>
        <begin position="145"/>
        <end position="161"/>
    </location>
</feature>
<sequence>MTLPCPNWLRVLVSEPADRVLLGLEITVFLPQIWQIWLQKTSTGLFLLYIFFNLLSATECFTNAFFGAVNWTIAGANAPGFFVHDSRTIGDWLNLVQLGVDWVLLLLLRSLPLDLSRTCICLIIPQAIQLRSLSLDSGVVRVRDLVLQAVLLTMLAVSWVFRLSRMASSRQGYEEDQVPIVCKGQKRRKGDAKITRQQVAELVAWVKKNPDARNSPPVRFRPHCPVNPYGPYDTNKVSDMRLLAPVIVAMSY</sequence>
<accession>A0A370PZQ0</accession>
<evidence type="ECO:0000256" key="1">
    <source>
        <dbReference type="SAM" id="Phobius"/>
    </source>
</evidence>
<feature type="transmembrane region" description="Helical" evidence="1">
    <location>
        <begin position="45"/>
        <end position="69"/>
    </location>
</feature>
<reference evidence="2 3" key="1">
    <citation type="submission" date="2018-07" db="EMBL/GenBank/DDBJ databases">
        <title>Section-level genome sequencing of Aspergillus section Nigri to investigate inter- and intra-species variation.</title>
        <authorList>
            <consortium name="DOE Joint Genome Institute"/>
            <person name="Vesth T.C."/>
            <person name="Nybo J.L."/>
            <person name="Theobald S."/>
            <person name="Frisvad J.C."/>
            <person name="Larsen T.O."/>
            <person name="Nielsen K.F."/>
            <person name="Hoof J.B."/>
            <person name="Brandl J."/>
            <person name="Salamov A."/>
            <person name="Riley R."/>
            <person name="Gladden J.M."/>
            <person name="Phatale P."/>
            <person name="Nielsen M.T."/>
            <person name="Lyhne E.K."/>
            <person name="Kogle M.E."/>
            <person name="Strasser K."/>
            <person name="McDonnell E."/>
            <person name="Barry K."/>
            <person name="Clum A."/>
            <person name="Chen C."/>
            <person name="Nolan M."/>
            <person name="Sandor L."/>
            <person name="Kuo A."/>
            <person name="Lipzen A."/>
            <person name="Hainaut M."/>
            <person name="Drula E."/>
            <person name="Tsang A."/>
            <person name="Magnuson J.K."/>
            <person name="Henrissat B."/>
            <person name="Wiebenga A."/>
            <person name="Simmons B.A."/>
            <person name="Makela M.R."/>
            <person name="De vries R.P."/>
            <person name="Grigoriev I.V."/>
            <person name="Mortensen U.H."/>
            <person name="Baker S.E."/>
            <person name="Andersen M.R."/>
        </authorList>
    </citation>
    <scope>NUCLEOTIDE SEQUENCE [LARGE SCALE GENOMIC DNA]</scope>
    <source>
        <strain evidence="2 3">ATCC 13157</strain>
    </source>
</reference>